<sequence>SDTEFWDKMQAEWEEMARVEVAIPCYSVHRGSIITLLQGYYFHTENPFKDWPGAFEEGLKKMKEGDLPVTILYLEAAILQEPNDAEAWQFLGITQAENENEQAAIVALQR</sequence>
<dbReference type="OrthoDB" id="10006023at2759"/>
<name>A0A7L2VNZ9_9AVES</name>
<feature type="non-terminal residue" evidence="3">
    <location>
        <position position="110"/>
    </location>
</feature>
<keyword evidence="2" id="KW-0802">TPR repeat</keyword>
<dbReference type="InterPro" id="IPR024111">
    <property type="entry name" value="PEX5/PEX5L"/>
</dbReference>
<dbReference type="PANTHER" id="PTHR10130:SF1">
    <property type="entry name" value="PEX5-RELATED PROTEIN"/>
    <property type="match status" value="1"/>
</dbReference>
<dbReference type="SUPFAM" id="SSF48452">
    <property type="entry name" value="TPR-like"/>
    <property type="match status" value="1"/>
</dbReference>
<dbReference type="GO" id="GO:0005052">
    <property type="term" value="F:peroxisome matrix targeting signal-1 binding"/>
    <property type="evidence" value="ECO:0007669"/>
    <property type="project" value="TreeGrafter"/>
</dbReference>
<accession>A0A7L2VNZ9</accession>
<dbReference type="GO" id="GO:0005778">
    <property type="term" value="C:peroxisomal membrane"/>
    <property type="evidence" value="ECO:0007669"/>
    <property type="project" value="TreeGrafter"/>
</dbReference>
<evidence type="ECO:0000256" key="2">
    <source>
        <dbReference type="ARBA" id="ARBA00022803"/>
    </source>
</evidence>
<dbReference type="Proteomes" id="UP000520535">
    <property type="component" value="Unassembled WGS sequence"/>
</dbReference>
<dbReference type="GO" id="GO:0005829">
    <property type="term" value="C:cytosol"/>
    <property type="evidence" value="ECO:0007669"/>
    <property type="project" value="TreeGrafter"/>
</dbReference>
<proteinExistence type="predicted"/>
<comment type="caution">
    <text evidence="3">The sequence shown here is derived from an EMBL/GenBank/DDBJ whole genome shotgun (WGS) entry which is preliminary data.</text>
</comment>
<protein>
    <submittedName>
        <fullName evidence="3">PEX5R protein</fullName>
    </submittedName>
</protein>
<gene>
    <name evidence="3" type="primary">Pex5l_1</name>
    <name evidence="3" type="ORF">BRALEP_R07856</name>
</gene>
<dbReference type="AlphaFoldDB" id="A0A7L2VNZ9"/>
<evidence type="ECO:0000256" key="1">
    <source>
        <dbReference type="ARBA" id="ARBA00022737"/>
    </source>
</evidence>
<keyword evidence="1" id="KW-0677">Repeat</keyword>
<feature type="non-terminal residue" evidence="3">
    <location>
        <position position="1"/>
    </location>
</feature>
<organism evidence="3 4">
    <name type="scientific">Brachypteracias leptosomus</name>
    <name type="common">short-legged ground-roller</name>
    <dbReference type="NCBI Taxonomy" id="135165"/>
    <lineage>
        <taxon>Eukaryota</taxon>
        <taxon>Metazoa</taxon>
        <taxon>Chordata</taxon>
        <taxon>Craniata</taxon>
        <taxon>Vertebrata</taxon>
        <taxon>Euteleostomi</taxon>
        <taxon>Archelosauria</taxon>
        <taxon>Archosauria</taxon>
        <taxon>Dinosauria</taxon>
        <taxon>Saurischia</taxon>
        <taxon>Theropoda</taxon>
        <taxon>Coelurosauria</taxon>
        <taxon>Aves</taxon>
        <taxon>Neognathae</taxon>
        <taxon>Neoaves</taxon>
        <taxon>Telluraves</taxon>
        <taxon>Coraciimorphae</taxon>
        <taxon>Coraciiformes</taxon>
        <taxon>Brachypteraciidae</taxon>
        <taxon>Brachypteracias</taxon>
    </lineage>
</organism>
<dbReference type="GO" id="GO:0016560">
    <property type="term" value="P:protein import into peroxisome matrix, docking"/>
    <property type="evidence" value="ECO:0007669"/>
    <property type="project" value="TreeGrafter"/>
</dbReference>
<dbReference type="PANTHER" id="PTHR10130">
    <property type="entry name" value="PEROXISOMAL TARGETING SIGNAL 1 RECEPTOR PEX5"/>
    <property type="match status" value="1"/>
</dbReference>
<dbReference type="EMBL" id="VYZX01023786">
    <property type="protein sequence ID" value="NXS60130.1"/>
    <property type="molecule type" value="Genomic_DNA"/>
</dbReference>
<reference evidence="3 4" key="1">
    <citation type="submission" date="2019-09" db="EMBL/GenBank/DDBJ databases">
        <title>Bird 10,000 Genomes (B10K) Project - Family phase.</title>
        <authorList>
            <person name="Zhang G."/>
        </authorList>
    </citation>
    <scope>NUCLEOTIDE SEQUENCE [LARGE SCALE GENOMIC DNA]</scope>
    <source>
        <strain evidence="3">B10K-DU-012-52</strain>
    </source>
</reference>
<evidence type="ECO:0000313" key="3">
    <source>
        <dbReference type="EMBL" id="NXS60130.1"/>
    </source>
</evidence>
<keyword evidence="4" id="KW-1185">Reference proteome</keyword>
<dbReference type="InterPro" id="IPR011990">
    <property type="entry name" value="TPR-like_helical_dom_sf"/>
</dbReference>
<dbReference type="Gene3D" id="1.25.40.10">
    <property type="entry name" value="Tetratricopeptide repeat domain"/>
    <property type="match status" value="1"/>
</dbReference>
<evidence type="ECO:0000313" key="4">
    <source>
        <dbReference type="Proteomes" id="UP000520535"/>
    </source>
</evidence>